<dbReference type="EMBL" id="FOCT01000004">
    <property type="protein sequence ID" value="SEN39624.1"/>
    <property type="molecule type" value="Genomic_DNA"/>
</dbReference>
<organism evidence="1 2">
    <name type="scientific">Nitrosospira multiformis</name>
    <dbReference type="NCBI Taxonomy" id="1231"/>
    <lineage>
        <taxon>Bacteria</taxon>
        <taxon>Pseudomonadati</taxon>
        <taxon>Pseudomonadota</taxon>
        <taxon>Betaproteobacteria</taxon>
        <taxon>Nitrosomonadales</taxon>
        <taxon>Nitrosomonadaceae</taxon>
        <taxon>Nitrosospira</taxon>
    </lineage>
</organism>
<accession>A0A1H8G796</accession>
<proteinExistence type="predicted"/>
<dbReference type="Proteomes" id="UP000183898">
    <property type="component" value="Unassembled WGS sequence"/>
</dbReference>
<gene>
    <name evidence="1" type="ORF">SAMN05216404_104114</name>
</gene>
<dbReference type="AlphaFoldDB" id="A0A1H8G796"/>
<reference evidence="1 2" key="1">
    <citation type="submission" date="2016-10" db="EMBL/GenBank/DDBJ databases">
        <authorList>
            <person name="de Groot N.N."/>
        </authorList>
    </citation>
    <scope>NUCLEOTIDE SEQUENCE [LARGE SCALE GENOMIC DNA]</scope>
    <source>
        <strain evidence="1 2">Nl18</strain>
    </source>
</reference>
<name>A0A1H8G796_9PROT</name>
<sequence>MYSPSVFFRISAIVAHGFNASRIFVPASILLDLVFPAGTSGYPAFSASGRRSACHWQNKNFPLV</sequence>
<evidence type="ECO:0000313" key="1">
    <source>
        <dbReference type="EMBL" id="SEN39624.1"/>
    </source>
</evidence>
<protein>
    <submittedName>
        <fullName evidence="1">Uncharacterized protein</fullName>
    </submittedName>
</protein>
<evidence type="ECO:0000313" key="2">
    <source>
        <dbReference type="Proteomes" id="UP000183898"/>
    </source>
</evidence>